<reference evidence="1" key="1">
    <citation type="journal article" date="2023" name="Plants (Basel)">
        <title>Genomic Analysis of Leptolyngbya boryana CZ1 Reveals Efficient Carbon Fixation Modules.</title>
        <authorList>
            <person name="Bai X."/>
            <person name="Wang H."/>
            <person name="Cheng W."/>
            <person name="Wang J."/>
            <person name="Ma M."/>
            <person name="Hu H."/>
            <person name="Song Z."/>
            <person name="Ma H."/>
            <person name="Fan Y."/>
            <person name="Du C."/>
            <person name="Xu J."/>
        </authorList>
    </citation>
    <scope>NUCLEOTIDE SEQUENCE</scope>
    <source>
        <strain evidence="1">CZ1</strain>
    </source>
</reference>
<dbReference type="EMBL" id="CP130144">
    <property type="protein sequence ID" value="WNZ49281.1"/>
    <property type="molecule type" value="Genomic_DNA"/>
</dbReference>
<sequence>MPQAFVNITLHAIRKLKLYFNLLPIASDALIAAWKDLPQCKIIYLEYLTVCFSYSKITEDRSLKLILGINLVGFISGSKLLGYGKFVSAIQQASAVQTSPACISIS</sequence>
<dbReference type="AlphaFoldDB" id="A0AA96X1V2"/>
<dbReference type="RefSeq" id="WP_316429107.1">
    <property type="nucleotide sequence ID" value="NZ_CP130144.1"/>
</dbReference>
<organism evidence="1">
    <name type="scientific">Leptolyngbya boryana CZ1</name>
    <dbReference type="NCBI Taxonomy" id="3060204"/>
    <lineage>
        <taxon>Bacteria</taxon>
        <taxon>Bacillati</taxon>
        <taxon>Cyanobacteriota</taxon>
        <taxon>Cyanophyceae</taxon>
        <taxon>Leptolyngbyales</taxon>
        <taxon>Leptolyngbyaceae</taxon>
        <taxon>Leptolyngbya group</taxon>
        <taxon>Leptolyngbya</taxon>
    </lineage>
</organism>
<accession>A0AA96X1V2</accession>
<name>A0AA96X1V2_LEPBY</name>
<reference evidence="1" key="2">
    <citation type="submission" date="2023-07" db="EMBL/GenBank/DDBJ databases">
        <authorList>
            <person name="Bai X.-H."/>
            <person name="Wang H.-H."/>
            <person name="Wang J."/>
            <person name="Ma M.-Y."/>
            <person name="Hu H.-H."/>
            <person name="Song Z.-L."/>
            <person name="Ma H.-G."/>
            <person name="Fan Y."/>
            <person name="Du C.-Y."/>
            <person name="Xu J.-C."/>
        </authorList>
    </citation>
    <scope>NUCLEOTIDE SEQUENCE</scope>
    <source>
        <strain evidence="1">CZ1</strain>
    </source>
</reference>
<proteinExistence type="predicted"/>
<evidence type="ECO:0000313" key="1">
    <source>
        <dbReference type="EMBL" id="WNZ49281.1"/>
    </source>
</evidence>
<protein>
    <submittedName>
        <fullName evidence="1">Uncharacterized protein</fullName>
    </submittedName>
</protein>
<gene>
    <name evidence="1" type="ORF">Q2T42_12080</name>
</gene>